<feature type="compositionally biased region" description="Polar residues" evidence="1">
    <location>
        <begin position="1"/>
        <end position="22"/>
    </location>
</feature>
<proteinExistence type="predicted"/>
<keyword evidence="3" id="KW-1185">Reference proteome</keyword>
<dbReference type="Gene3D" id="2.120.10.70">
    <property type="entry name" value="Fucose-specific lectin"/>
    <property type="match status" value="1"/>
</dbReference>
<dbReference type="Proteomes" id="UP000799640">
    <property type="component" value="Unassembled WGS sequence"/>
</dbReference>
<dbReference type="AlphaFoldDB" id="A0A6G1I3A7"/>
<dbReference type="SUPFAM" id="SSF89372">
    <property type="entry name" value="Fucose-specific lectin"/>
    <property type="match status" value="1"/>
</dbReference>
<sequence>MDDSTISPTSTGRNTPSITLDFSQIDVDPTPPLYTGPDLGRHHQELLDKIQISRYSMGKHFSMTEAMGFLGLEARGAVRTNVAFNDLSIIQPDFLIQAVDVQLVDNRLSGIGVMYSNGLRILHGAIDRRNSSQRLTLALHRKEKIIAASMECDERDLSGIILYTNRGQSLVVRSNGPTSKIVDFDPGRGHDHLKGFWGFRSLPSLAGHGDVPKLGFVWGNHFEYDGPDIVVQGVSPDAASPQDHIVARRSLPLTVRPSVMPMVTVTLAESGVDISDLPTSTIAALCTAAGDLQIAYVKRSGMWRMLSQHPSSKWVLHRGGIDASGAIAFSGKDSAFWIRADGRVHSNTSILSFGASSAEPEAGICTVQRRDGKNSIFWIRPLGSVVMATLDSRNNIDRVTEIAGSNSAMSKTNIVAISRESAHKEVFWVGSGGAIWQSWWLEGRKSFSSGKLTSGGAALDTGHITAISRKPTRMEVFFISPAGAVNTYSYTAGSWKEHNIAPAHSALPSSDIKAVTRAPDCADLVWVAPDGSLQGAFSSAGAEWTRYLVAEPGVAALRTPLGFAACGNVLHLWFVSLAGDLMHAQWRARHL</sequence>
<evidence type="ECO:0000313" key="3">
    <source>
        <dbReference type="Proteomes" id="UP000799640"/>
    </source>
</evidence>
<reference evidence="2" key="1">
    <citation type="journal article" date="2020" name="Stud. Mycol.">
        <title>101 Dothideomycetes genomes: a test case for predicting lifestyles and emergence of pathogens.</title>
        <authorList>
            <person name="Haridas S."/>
            <person name="Albert R."/>
            <person name="Binder M."/>
            <person name="Bloem J."/>
            <person name="Labutti K."/>
            <person name="Salamov A."/>
            <person name="Andreopoulos B."/>
            <person name="Baker S."/>
            <person name="Barry K."/>
            <person name="Bills G."/>
            <person name="Bluhm B."/>
            <person name="Cannon C."/>
            <person name="Castanera R."/>
            <person name="Culley D."/>
            <person name="Daum C."/>
            <person name="Ezra D."/>
            <person name="Gonzalez J."/>
            <person name="Henrissat B."/>
            <person name="Kuo A."/>
            <person name="Liang C."/>
            <person name="Lipzen A."/>
            <person name="Lutzoni F."/>
            <person name="Magnuson J."/>
            <person name="Mondo S."/>
            <person name="Nolan M."/>
            <person name="Ohm R."/>
            <person name="Pangilinan J."/>
            <person name="Park H.-J."/>
            <person name="Ramirez L."/>
            <person name="Alfaro M."/>
            <person name="Sun H."/>
            <person name="Tritt A."/>
            <person name="Yoshinaga Y."/>
            <person name="Zwiers L.-H."/>
            <person name="Turgeon B."/>
            <person name="Goodwin S."/>
            <person name="Spatafora J."/>
            <person name="Crous P."/>
            <person name="Grigoriev I."/>
        </authorList>
    </citation>
    <scope>NUCLEOTIDE SEQUENCE</scope>
    <source>
        <strain evidence="2">CBS 262.69</strain>
    </source>
</reference>
<name>A0A6G1I3A7_9PEZI</name>
<evidence type="ECO:0008006" key="4">
    <source>
        <dbReference type="Google" id="ProtNLM"/>
    </source>
</evidence>
<organism evidence="2 3">
    <name type="scientific">Trichodelitschia bisporula</name>
    <dbReference type="NCBI Taxonomy" id="703511"/>
    <lineage>
        <taxon>Eukaryota</taxon>
        <taxon>Fungi</taxon>
        <taxon>Dikarya</taxon>
        <taxon>Ascomycota</taxon>
        <taxon>Pezizomycotina</taxon>
        <taxon>Dothideomycetes</taxon>
        <taxon>Dothideomycetes incertae sedis</taxon>
        <taxon>Phaeotrichales</taxon>
        <taxon>Phaeotrichaceae</taxon>
        <taxon>Trichodelitschia</taxon>
    </lineage>
</organism>
<gene>
    <name evidence="2" type="ORF">EJ06DRAFT_527640</name>
</gene>
<dbReference type="EMBL" id="ML996690">
    <property type="protein sequence ID" value="KAF2402661.1"/>
    <property type="molecule type" value="Genomic_DNA"/>
</dbReference>
<dbReference type="OrthoDB" id="640249at2759"/>
<evidence type="ECO:0000256" key="1">
    <source>
        <dbReference type="SAM" id="MobiDB-lite"/>
    </source>
</evidence>
<evidence type="ECO:0000313" key="2">
    <source>
        <dbReference type="EMBL" id="KAF2402661.1"/>
    </source>
</evidence>
<accession>A0A6G1I3A7</accession>
<feature type="region of interest" description="Disordered" evidence="1">
    <location>
        <begin position="1"/>
        <end position="26"/>
    </location>
</feature>
<protein>
    <recommendedName>
        <fullName evidence="4">Fucose-specific lectin</fullName>
    </recommendedName>
</protein>